<dbReference type="Pfam" id="PF11137">
    <property type="entry name" value="DUF2909"/>
    <property type="match status" value="1"/>
</dbReference>
<proteinExistence type="predicted"/>
<name>A0A0F6RBK8_9GAMM</name>
<sequence>MWVKVVIIILMLAILFSLFRGLFFLNKGGEENSRKVVKSLAWRIGLSLLLFIAVLLLDHFGVINMREGVLPVDTNPETLVDEAPDESDG</sequence>
<dbReference type="OrthoDB" id="6198161at2"/>
<dbReference type="KEGG" id="kge:TQ33_0242"/>
<dbReference type="InterPro" id="IPR021313">
    <property type="entry name" value="DUF2909"/>
</dbReference>
<evidence type="ECO:0000256" key="1">
    <source>
        <dbReference type="SAM" id="Phobius"/>
    </source>
</evidence>
<feature type="transmembrane region" description="Helical" evidence="1">
    <location>
        <begin position="6"/>
        <end position="25"/>
    </location>
</feature>
<keyword evidence="3" id="KW-1185">Reference proteome</keyword>
<evidence type="ECO:0000313" key="2">
    <source>
        <dbReference type="EMBL" id="AKE51231.1"/>
    </source>
</evidence>
<keyword evidence="1" id="KW-0472">Membrane</keyword>
<evidence type="ECO:0000313" key="3">
    <source>
        <dbReference type="Proteomes" id="UP000034071"/>
    </source>
</evidence>
<dbReference type="RefSeq" id="WP_046560443.1">
    <property type="nucleotide sequence ID" value="NZ_CP010975.1"/>
</dbReference>
<keyword evidence="1" id="KW-0812">Transmembrane</keyword>
<dbReference type="STRING" id="914150.TQ33_0242"/>
<organism evidence="2 3">
    <name type="scientific">Kangiella geojedonensis</name>
    <dbReference type="NCBI Taxonomy" id="914150"/>
    <lineage>
        <taxon>Bacteria</taxon>
        <taxon>Pseudomonadati</taxon>
        <taxon>Pseudomonadota</taxon>
        <taxon>Gammaproteobacteria</taxon>
        <taxon>Kangiellales</taxon>
        <taxon>Kangiellaceae</taxon>
        <taxon>Kangiella</taxon>
    </lineage>
</organism>
<dbReference type="AlphaFoldDB" id="A0A0F6RBK8"/>
<gene>
    <name evidence="2" type="ORF">TQ33_0242</name>
</gene>
<keyword evidence="1" id="KW-1133">Transmembrane helix</keyword>
<dbReference type="Proteomes" id="UP000034071">
    <property type="component" value="Chromosome"/>
</dbReference>
<reference evidence="2 3" key="1">
    <citation type="submission" date="2015-02" db="EMBL/GenBank/DDBJ databases">
        <title>Complete genome sequence of Kangiella geojedonensis strain YCS-5T.</title>
        <authorList>
            <person name="Kim K.M."/>
        </authorList>
    </citation>
    <scope>NUCLEOTIDE SEQUENCE [LARGE SCALE GENOMIC DNA]</scope>
    <source>
        <strain evidence="2 3">YCS-5</strain>
    </source>
</reference>
<evidence type="ECO:0008006" key="4">
    <source>
        <dbReference type="Google" id="ProtNLM"/>
    </source>
</evidence>
<protein>
    <recommendedName>
        <fullName evidence="4">Twin transmembrane helix small protein</fullName>
    </recommendedName>
</protein>
<dbReference type="EMBL" id="CP010975">
    <property type="protein sequence ID" value="AKE51231.1"/>
    <property type="molecule type" value="Genomic_DNA"/>
</dbReference>
<accession>A0A0F6RBK8</accession>
<dbReference type="NCBIfam" id="NF033233">
    <property type="entry name" value="twin_helix"/>
    <property type="match status" value="1"/>
</dbReference>
<feature type="transmembrane region" description="Helical" evidence="1">
    <location>
        <begin position="46"/>
        <end position="65"/>
    </location>
</feature>
<dbReference type="HOGENOM" id="CLU_162755_2_2_6"/>